<organism evidence="1 2">
    <name type="scientific">Cladophialophora chaetospira</name>
    <dbReference type="NCBI Taxonomy" id="386627"/>
    <lineage>
        <taxon>Eukaryota</taxon>
        <taxon>Fungi</taxon>
        <taxon>Dikarya</taxon>
        <taxon>Ascomycota</taxon>
        <taxon>Pezizomycotina</taxon>
        <taxon>Eurotiomycetes</taxon>
        <taxon>Chaetothyriomycetidae</taxon>
        <taxon>Chaetothyriales</taxon>
        <taxon>Herpotrichiellaceae</taxon>
        <taxon>Cladophialophora</taxon>
    </lineage>
</organism>
<sequence length="495" mass="56839">MNRLHELPAEILLALPLPRSDNANEFGLNGRWYYLPGGEDSDMKKRLPLLLNTLLSSYPTLAAQVHTMKFLTKSLGEPYWSDVEKWSAQDVLPIVASQLKHLFVVPDARHRYYYPWDTRDYPNLQTLAISNGRYNGLSIWHQKVLHIASQPKMRVIELHVPVGTDSSDYAYSPIVDPLTDTVYRTSKGMEMVVNQIQIEAEEIKDIIQVFGEIETFIYIKDTALCQKYDRNSIESNQVNSFCTGLSVQELDGILYLLRHSVQNLVLIQNRSDQCENDFTILQPLTRLVKLRNLRIDAHFLLGSHEWHDESPKYVIEDDNAVDGDDSEVWKPTVHVRSLSSLALLLPKGLERLDLQVRPDELFHTPKYCVEIIQVLVENNASFNQLNFITIEETHDHHRYNSPPPGESPVTEAMIRAMQNDCASVGIRLTYTKRGWETRTVVPKPFGVKRCGYVKVDAPFQVRVYEPGTDVKEINFLWRIRDPMTGYTVVKEGSED</sequence>
<keyword evidence="2" id="KW-1185">Reference proteome</keyword>
<evidence type="ECO:0000313" key="1">
    <source>
        <dbReference type="EMBL" id="KAJ9615888.1"/>
    </source>
</evidence>
<dbReference type="Proteomes" id="UP001172673">
    <property type="component" value="Unassembled WGS sequence"/>
</dbReference>
<accession>A0AA38XM01</accession>
<comment type="caution">
    <text evidence="1">The sequence shown here is derived from an EMBL/GenBank/DDBJ whole genome shotgun (WGS) entry which is preliminary data.</text>
</comment>
<dbReference type="EMBL" id="JAPDRK010000002">
    <property type="protein sequence ID" value="KAJ9615888.1"/>
    <property type="molecule type" value="Genomic_DNA"/>
</dbReference>
<name>A0AA38XM01_9EURO</name>
<proteinExistence type="predicted"/>
<gene>
    <name evidence="1" type="ORF">H2200_001965</name>
</gene>
<dbReference type="AlphaFoldDB" id="A0AA38XM01"/>
<evidence type="ECO:0000313" key="2">
    <source>
        <dbReference type="Proteomes" id="UP001172673"/>
    </source>
</evidence>
<protein>
    <submittedName>
        <fullName evidence="1">Uncharacterized protein</fullName>
    </submittedName>
</protein>
<reference evidence="1" key="1">
    <citation type="submission" date="2022-10" db="EMBL/GenBank/DDBJ databases">
        <title>Culturing micro-colonial fungi from biological soil crusts in the Mojave desert and describing Neophaeococcomyces mojavensis, and introducing the new genera and species Taxawa tesnikishii.</title>
        <authorList>
            <person name="Kurbessoian T."/>
            <person name="Stajich J.E."/>
        </authorList>
    </citation>
    <scope>NUCLEOTIDE SEQUENCE</scope>
    <source>
        <strain evidence="1">TK_41</strain>
    </source>
</reference>